<dbReference type="CDD" id="cd04301">
    <property type="entry name" value="NAT_SF"/>
    <property type="match status" value="1"/>
</dbReference>
<dbReference type="HAMAP" id="MF_01886">
    <property type="entry name" value="tRNA_acetyltr_TmcA"/>
    <property type="match status" value="1"/>
</dbReference>
<dbReference type="RefSeq" id="WP_013203350.1">
    <property type="nucleotide sequence ID" value="NC_014306.1"/>
</dbReference>
<keyword evidence="7 9" id="KW-0694">RNA-binding</keyword>
<evidence type="ECO:0000256" key="3">
    <source>
        <dbReference type="ARBA" id="ARBA00022679"/>
    </source>
</evidence>
<evidence type="ECO:0000256" key="2">
    <source>
        <dbReference type="ARBA" id="ARBA00022555"/>
    </source>
</evidence>
<dbReference type="SUPFAM" id="SSF55729">
    <property type="entry name" value="Acyl-CoA N-acyltransferases (Nat)"/>
    <property type="match status" value="1"/>
</dbReference>
<evidence type="ECO:0000256" key="4">
    <source>
        <dbReference type="ARBA" id="ARBA00022694"/>
    </source>
</evidence>
<dbReference type="GO" id="GO:1990883">
    <property type="term" value="F:18S rRNA cytidine N-acetyltransferase activity"/>
    <property type="evidence" value="ECO:0007669"/>
    <property type="project" value="TreeGrafter"/>
</dbReference>
<dbReference type="InterPro" id="IPR038321">
    <property type="entry name" value="TmcA_C_sf"/>
</dbReference>
<dbReference type="Gene3D" id="3.40.50.11040">
    <property type="match status" value="1"/>
</dbReference>
<accession>D8MVK8</accession>
<dbReference type="InterPro" id="IPR033442">
    <property type="entry name" value="TmcA_tRNA_bind"/>
</dbReference>
<organism evidence="12">
    <name type="scientific">Erwinia billingiae (strain Eb661)</name>
    <dbReference type="NCBI Taxonomy" id="634500"/>
    <lineage>
        <taxon>Bacteria</taxon>
        <taxon>Pseudomonadati</taxon>
        <taxon>Pseudomonadota</taxon>
        <taxon>Gammaproteobacteria</taxon>
        <taxon>Enterobacterales</taxon>
        <taxon>Erwiniaceae</taxon>
        <taxon>Erwinia</taxon>
    </lineage>
</organism>
<comment type="subcellular location">
    <subcellularLocation>
        <location evidence="9">Cytoplasm</location>
    </subcellularLocation>
</comment>
<evidence type="ECO:0000259" key="10">
    <source>
        <dbReference type="PROSITE" id="PS51186"/>
    </source>
</evidence>
<dbReference type="PANTHER" id="PTHR10925:SF5">
    <property type="entry name" value="RNA CYTIDINE ACETYLTRANSFERASE"/>
    <property type="match status" value="1"/>
</dbReference>
<keyword evidence="2 9" id="KW-0820">tRNA-binding</keyword>
<dbReference type="GO" id="GO:0000049">
    <property type="term" value="F:tRNA binding"/>
    <property type="evidence" value="ECO:0007669"/>
    <property type="project" value="UniProtKB-UniRule"/>
</dbReference>
<dbReference type="EC" id="2.3.1.193" evidence="9"/>
<dbReference type="InterPro" id="IPR007807">
    <property type="entry name" value="TcmA/NAT10_helicase"/>
</dbReference>
<feature type="binding site" evidence="9">
    <location>
        <position position="321"/>
    </location>
    <ligand>
        <name>ATP</name>
        <dbReference type="ChEBI" id="CHEBI:30616"/>
    </ligand>
</feature>
<keyword evidence="5 9" id="KW-0547">Nucleotide-binding</keyword>
<dbReference type="InterPro" id="IPR013562">
    <property type="entry name" value="TmcA/NAT10_N"/>
</dbReference>
<feature type="binding site" evidence="9">
    <location>
        <position position="500"/>
    </location>
    <ligand>
        <name>acetyl-CoA</name>
        <dbReference type="ChEBI" id="CHEBI:57288"/>
    </ligand>
</feature>
<dbReference type="Pfam" id="PF08351">
    <property type="entry name" value="TmcA_N"/>
    <property type="match status" value="1"/>
</dbReference>
<feature type="binding site" evidence="9">
    <location>
        <position position="177"/>
    </location>
    <ligand>
        <name>ATP</name>
        <dbReference type="ChEBI" id="CHEBI:30616"/>
    </ligand>
</feature>
<dbReference type="Gene3D" id="3.40.50.300">
    <property type="entry name" value="P-loop containing nucleotide triphosphate hydrolases"/>
    <property type="match status" value="1"/>
</dbReference>
<dbReference type="InterPro" id="IPR027417">
    <property type="entry name" value="P-loop_NTPase"/>
</dbReference>
<evidence type="ECO:0000256" key="6">
    <source>
        <dbReference type="ARBA" id="ARBA00022840"/>
    </source>
</evidence>
<keyword evidence="12" id="KW-1185">Reference proteome</keyword>
<dbReference type="SUPFAM" id="SSF52540">
    <property type="entry name" value="P-loop containing nucleoside triphosphate hydrolases"/>
    <property type="match status" value="1"/>
</dbReference>
<dbReference type="PANTHER" id="PTHR10925">
    <property type="entry name" value="N-ACETYLTRANSFERASE 10"/>
    <property type="match status" value="1"/>
</dbReference>
<dbReference type="GO" id="GO:0002101">
    <property type="term" value="P:tRNA wobble cytosine modification"/>
    <property type="evidence" value="ECO:0007669"/>
    <property type="project" value="UniProtKB-UniRule"/>
</dbReference>
<keyword evidence="3 9" id="KW-0808">Transferase</keyword>
<dbReference type="STRING" id="634500.EbC_33340"/>
<keyword evidence="4 9" id="KW-0819">tRNA processing</keyword>
<sequence length="673" mass="74275">MAGVNDTLRHSEHLRQHGLRQILVISGDDSWCQHQAEQWMAWLPGDWMWLGDAPHSPLNCAPAAARTLLGREFLHAVFDARSGFHAEALAALSGTLKAGSWLLMLVPDWSRWATLPDTDSLRWSEQASAIPSCNFIRRFQQLVEQDDSIALLQQHQPFTLPSLPTSPAWRPDDTSQQQAVLDALLASEPGISVIVAPRGRGKSALAGLLAARWPGRCLITAPAKVATDVLAEFAGDAFEFIAPDRLLALSPEQRPQPIDWLLVDEAAAIPAPILRQLVALYPRVLLTSTLQGYEGTGRGFMLKFCASLPQVTLRKLDQPLRWSADDPLERFINQALLIAEAEPEQSTLPLQFSFPEQSAWLTQPQQLSAMYQLLASAHYRTSPLDLRRMMDAPGMHFSLASQGNTVQGAMLLVDEGGLTAALSEAVWAGFRRPRGNLVAQSLAAHGGWPAAAQLRSRRISRIAIAPERRRQGIGRQMVERSREDADGLDYLSVSFGYTAELWAFWQSCGFKLMRLGSQREASSGCFTAMAILPLSEPAEQLQACAEKRLQRDWPWLQRLVPGIALQLPEADDRQLNEEDWRELAGFAWGHRPFEASFGALGRLVSQCQSDLPLLNGAMVGEKSAAELNQHFGLSGRKALLAGWRQETQRALTGLDAAASQRWQSVIEAIKALS</sequence>
<dbReference type="InterPro" id="IPR016181">
    <property type="entry name" value="Acyl_CoA_acyltransferase"/>
</dbReference>
<evidence type="ECO:0000256" key="1">
    <source>
        <dbReference type="ARBA" id="ARBA00022490"/>
    </source>
</evidence>
<dbReference type="InterPro" id="IPR000182">
    <property type="entry name" value="GNAT_dom"/>
</dbReference>
<comment type="caution">
    <text evidence="9">Lacks conserved residue(s) required for the propagation of feature annotation.</text>
</comment>
<evidence type="ECO:0000313" key="12">
    <source>
        <dbReference type="Proteomes" id="UP000008793"/>
    </source>
</evidence>
<dbReference type="EMBL" id="FP236843">
    <property type="protein sequence ID" value="CAX60865.1"/>
    <property type="molecule type" value="Genomic_DNA"/>
</dbReference>
<evidence type="ECO:0000256" key="7">
    <source>
        <dbReference type="ARBA" id="ARBA00022884"/>
    </source>
</evidence>
<keyword evidence="6 9" id="KW-0067">ATP-binding</keyword>
<dbReference type="InterPro" id="IPR024914">
    <property type="entry name" value="tRNA_acetyltr_TmcA"/>
</dbReference>
<dbReference type="GO" id="GO:0051391">
    <property type="term" value="P:tRNA acetylation"/>
    <property type="evidence" value="ECO:0007669"/>
    <property type="project" value="UniProtKB-UniRule"/>
</dbReference>
<proteinExistence type="inferred from homology"/>
<dbReference type="FunFam" id="3.40.50.11040:FF:000003">
    <property type="entry name" value="tRNA(Met) cytidine acetyltransferase TmcA"/>
    <property type="match status" value="1"/>
</dbReference>
<dbReference type="FunFam" id="3.40.50.300:FF:001011">
    <property type="entry name" value="tRNA(Met) cytidine acetyltransferase TmcA"/>
    <property type="match status" value="1"/>
</dbReference>
<dbReference type="Pfam" id="PF05127">
    <property type="entry name" value="NAT10_TcmA_helicase"/>
    <property type="match status" value="1"/>
</dbReference>
<dbReference type="AlphaFoldDB" id="D8MVK8"/>
<name>D8MVK8_ERWBE</name>
<dbReference type="KEGG" id="ebi:EbC_33340"/>
<dbReference type="GO" id="GO:0051392">
    <property type="term" value="F:tRNA cytidine N4-acetyltransferase activity"/>
    <property type="evidence" value="ECO:0007669"/>
    <property type="project" value="UniProtKB-UniRule"/>
</dbReference>
<evidence type="ECO:0000256" key="5">
    <source>
        <dbReference type="ARBA" id="ARBA00022741"/>
    </source>
</evidence>
<dbReference type="GeneID" id="90513292"/>
<dbReference type="InterPro" id="IPR032672">
    <property type="entry name" value="TmcA/NAT10/Kre33"/>
</dbReference>
<dbReference type="Proteomes" id="UP000008793">
    <property type="component" value="Chromosome"/>
</dbReference>
<protein>
    <recommendedName>
        <fullName evidence="9">tRNA(Met) cytidine acetyltransferase TmcA</fullName>
        <ecNumber evidence="9">2.3.1.193</ecNumber>
    </recommendedName>
</protein>
<dbReference type="GO" id="GO:0005737">
    <property type="term" value="C:cytoplasm"/>
    <property type="evidence" value="ECO:0007669"/>
    <property type="project" value="UniProtKB-SubCell"/>
</dbReference>
<dbReference type="Pfam" id="PF13718">
    <property type="entry name" value="GNAT_acetyltr_2"/>
    <property type="match status" value="1"/>
</dbReference>
<dbReference type="GO" id="GO:1904812">
    <property type="term" value="P:rRNA acetylation involved in maturation of SSU-rRNA"/>
    <property type="evidence" value="ECO:0007669"/>
    <property type="project" value="TreeGrafter"/>
</dbReference>
<dbReference type="Gene3D" id="3.40.630.30">
    <property type="match status" value="1"/>
</dbReference>
<gene>
    <name evidence="9" type="primary">tmcA</name>
    <name evidence="11" type="ordered locus">EbC_33340</name>
</gene>
<evidence type="ECO:0000313" key="11">
    <source>
        <dbReference type="EMBL" id="CAX60865.1"/>
    </source>
</evidence>
<evidence type="ECO:0000256" key="9">
    <source>
        <dbReference type="HAMAP-Rule" id="MF_01886"/>
    </source>
</evidence>
<comment type="similarity">
    <text evidence="9">Belongs to the TmcA family.</text>
</comment>
<keyword evidence="1 9" id="KW-0963">Cytoplasm</keyword>
<dbReference type="Gene3D" id="1.20.120.890">
    <property type="entry name" value="tRNA(Met) cytidine acetyltransferase, tail domain"/>
    <property type="match status" value="1"/>
</dbReference>
<reference evidence="11 12" key="1">
    <citation type="journal article" date="2010" name="BMC Genomics">
        <title>Genome comparison of the epiphytic bacteria Erwinia billingiae and E. tasmaniensis with the pear pathogen E. pyrifoliae.</title>
        <authorList>
            <person name="Kube M."/>
            <person name="Migdoll A.M."/>
            <person name="Gehring I."/>
            <person name="Heitmann K."/>
            <person name="Mayer Y."/>
            <person name="Kuhl H."/>
            <person name="Knaust F."/>
            <person name="Geider K."/>
            <person name="Reinhardt R."/>
        </authorList>
    </citation>
    <scope>NUCLEOTIDE SEQUENCE [LARGE SCALE GENOMIC DNA]</scope>
    <source>
        <strain evidence="11 12">Eb661</strain>
    </source>
</reference>
<dbReference type="Pfam" id="PF17176">
    <property type="entry name" value="tRNA_bind_3"/>
    <property type="match status" value="1"/>
</dbReference>
<dbReference type="PROSITE" id="PS51186">
    <property type="entry name" value="GNAT"/>
    <property type="match status" value="1"/>
</dbReference>
<comment type="function">
    <text evidence="9">Catalyzes the formation of N(4)-acetylcytidine (ac(4)C) at the wobble position of tRNA(Met), by using acetyl-CoA as an acetyl donor and ATP (or GTP).</text>
</comment>
<dbReference type="eggNOG" id="COG1444">
    <property type="taxonomic scope" value="Bacteria"/>
</dbReference>
<evidence type="ECO:0000256" key="8">
    <source>
        <dbReference type="ARBA" id="ARBA00023315"/>
    </source>
</evidence>
<feature type="domain" description="N-acetyltransferase" evidence="10">
    <location>
        <begin position="357"/>
        <end position="534"/>
    </location>
</feature>
<keyword evidence="8 9" id="KW-0012">Acyltransferase</keyword>
<dbReference type="HOGENOM" id="CLU_004652_1_1_6"/>
<comment type="catalytic activity">
    <reaction evidence="9">
        <text>cytidine(34) in elongator tRNA(Met) + acetyl-CoA + ATP + H2O = N(4)-acetylcytidine(34) in elongator tRNA(Met) + ADP + phosphate + CoA + H(+)</text>
        <dbReference type="Rhea" id="RHEA:43788"/>
        <dbReference type="Rhea" id="RHEA-COMP:10693"/>
        <dbReference type="Rhea" id="RHEA-COMP:10694"/>
        <dbReference type="ChEBI" id="CHEBI:15377"/>
        <dbReference type="ChEBI" id="CHEBI:15378"/>
        <dbReference type="ChEBI" id="CHEBI:30616"/>
        <dbReference type="ChEBI" id="CHEBI:43474"/>
        <dbReference type="ChEBI" id="CHEBI:57287"/>
        <dbReference type="ChEBI" id="CHEBI:57288"/>
        <dbReference type="ChEBI" id="CHEBI:74900"/>
        <dbReference type="ChEBI" id="CHEBI:82748"/>
        <dbReference type="ChEBI" id="CHEBI:456216"/>
        <dbReference type="EC" id="2.3.1.193"/>
    </reaction>
</comment>
<dbReference type="GO" id="GO:0005524">
    <property type="term" value="F:ATP binding"/>
    <property type="evidence" value="ECO:0007669"/>
    <property type="project" value="UniProtKB-UniRule"/>
</dbReference>